<accession>G6YKT3</accession>
<dbReference type="AlphaFoldDB" id="G6YKT3"/>
<dbReference type="Proteomes" id="UP000002949">
    <property type="component" value="Unassembled WGS sequence"/>
</dbReference>
<gene>
    <name evidence="1" type="ORF">MEA186_33094</name>
</gene>
<name>G6YKT3_9HYPH</name>
<dbReference type="EMBL" id="AGSN01000240">
    <property type="protein sequence ID" value="EHH03448.1"/>
    <property type="molecule type" value="Genomic_DNA"/>
</dbReference>
<reference evidence="1 2" key="1">
    <citation type="journal article" date="2012" name="J. Bacteriol.">
        <title>Draft Genome Sequence of Plant Growth-Promoting Rhizobium Mesorhizobium amorphae, Isolated from Zinc-Lead Mine Tailings.</title>
        <authorList>
            <person name="Hao X."/>
            <person name="Lin Y."/>
            <person name="Johnstone L."/>
            <person name="Baltrus D.A."/>
            <person name="Miller S.J."/>
            <person name="Wei G."/>
            <person name="Rensing C."/>
        </authorList>
    </citation>
    <scope>NUCLEOTIDE SEQUENCE [LARGE SCALE GENOMIC DNA]</scope>
    <source>
        <strain evidence="1 2">CCNWGS0123</strain>
    </source>
</reference>
<organism evidence="1 2">
    <name type="scientific">Mesorhizobium amorphae CCNWGS0123</name>
    <dbReference type="NCBI Taxonomy" id="1082933"/>
    <lineage>
        <taxon>Bacteria</taxon>
        <taxon>Pseudomonadati</taxon>
        <taxon>Pseudomonadota</taxon>
        <taxon>Alphaproteobacteria</taxon>
        <taxon>Hyphomicrobiales</taxon>
        <taxon>Phyllobacteriaceae</taxon>
        <taxon>Mesorhizobium</taxon>
    </lineage>
</organism>
<protein>
    <submittedName>
        <fullName evidence="1">Uncharacterized protein</fullName>
    </submittedName>
</protein>
<evidence type="ECO:0000313" key="1">
    <source>
        <dbReference type="EMBL" id="EHH03448.1"/>
    </source>
</evidence>
<proteinExistence type="predicted"/>
<evidence type="ECO:0000313" key="2">
    <source>
        <dbReference type="Proteomes" id="UP000002949"/>
    </source>
</evidence>
<sequence length="44" mass="4919">MRSLDDKIGNAALAIKEPLFFFNAKQGIFSQRSCDGEHAHQRVA</sequence>
<keyword evidence="2" id="KW-1185">Reference proteome</keyword>